<dbReference type="Proteomes" id="UP000694044">
    <property type="component" value="Unassembled WGS sequence"/>
</dbReference>
<evidence type="ECO:0000313" key="4">
    <source>
        <dbReference type="Proteomes" id="UP000694044"/>
    </source>
</evidence>
<comment type="caution">
    <text evidence="3">The sequence shown here is derived from an EMBL/GenBank/DDBJ whole genome shotgun (WGS) entry which is preliminary data.</text>
</comment>
<reference evidence="3" key="1">
    <citation type="submission" date="2021-02" db="EMBL/GenBank/DDBJ databases">
        <authorList>
            <person name="Palmer J.M."/>
        </authorList>
    </citation>
    <scope>NUCLEOTIDE SEQUENCE</scope>
    <source>
        <strain evidence="3">SCRP734</strain>
    </source>
</reference>
<dbReference type="EMBL" id="JAGDFM010000244">
    <property type="protein sequence ID" value="KAG7381479.1"/>
    <property type="molecule type" value="Genomic_DNA"/>
</dbReference>
<gene>
    <name evidence="3" type="ORF">PHYPSEUDO_005982</name>
</gene>
<feature type="region of interest" description="Disordered" evidence="1">
    <location>
        <begin position="1"/>
        <end position="68"/>
    </location>
</feature>
<keyword evidence="4" id="KW-1185">Reference proteome</keyword>
<keyword evidence="2" id="KW-1133">Transmembrane helix</keyword>
<evidence type="ECO:0000313" key="3">
    <source>
        <dbReference type="EMBL" id="KAG7381479.1"/>
    </source>
</evidence>
<accession>A0A8T1VMU0</accession>
<keyword evidence="2" id="KW-0812">Transmembrane</keyword>
<organism evidence="3 4">
    <name type="scientific">Phytophthora pseudosyringae</name>
    <dbReference type="NCBI Taxonomy" id="221518"/>
    <lineage>
        <taxon>Eukaryota</taxon>
        <taxon>Sar</taxon>
        <taxon>Stramenopiles</taxon>
        <taxon>Oomycota</taxon>
        <taxon>Peronosporomycetes</taxon>
        <taxon>Peronosporales</taxon>
        <taxon>Peronosporaceae</taxon>
        <taxon>Phytophthora</taxon>
    </lineage>
</organism>
<evidence type="ECO:0000256" key="1">
    <source>
        <dbReference type="SAM" id="MobiDB-lite"/>
    </source>
</evidence>
<feature type="compositionally biased region" description="Acidic residues" evidence="1">
    <location>
        <begin position="51"/>
        <end position="67"/>
    </location>
</feature>
<protein>
    <submittedName>
        <fullName evidence="3">Uncharacterized protein</fullName>
    </submittedName>
</protein>
<sequence>MASSPKDHEVIDVGSGGPALFEGRGRRALTLDGADARGYYDDGNDATTRSEEDEEGDEGADPDDDALSIEGEEHAYRRGRQAIPMDSPGDDLRGDHLMLDEDEEDGDRARRMAGIGVQRLRRLRGRRGFFHSDADARSFRYRTSGGILQRITLRRRKREDRDVFWTAIGVLTLLSFALMSCITIYLTQTDFFESHQNDLFGTTVDNRFTVVAEDDAQIFLKSGYSNSAYSEGMIAFDDGELKIGRRALESEDQQTFYGVTFFSNGTSTFTNRLEAPMVEADYLSARKGVVFDDGTVMTTAANSSGGVKEQGDLNLVSKAGAVVTSAGGKPLLFVDPVGTVTVANTNSDEPTATGITLDGTRGLISIGSGLTLKHDGNASSLSSSEALHLDTSTVFVGTSTSGKVRISVPDASGGDNDGGDGARALEGANSAEESESVTLEVVGQTSSTQKEGGDISIVGGNGLNIGGDVTLVGGQATESESEYGSITINAGLHQTASSLTEIGSHSSTHEVNIHGLVSFNQHYGGVNDTTQVKVGGGRFNVSAQRITLDNRAMSLSELHVNSNDVRLGASSPSVQVGKAGLSTVKVEGTTVTVDATERAAIGGSASSILVGDADTSEQVTKVASSAIELEASHSVAINTLNRKAITTISGLVHFNGSSTTSSLLSITDVAVRANPLRFRVGAEGKTSIASIEANHVTIGGPGTNATVAPPTGSQLELFSSNITIGSEASEVSLTGKSVVVDAMETLVVGEEANKIVIGSENVGKTDVQGEAVSVVGATVISGASLAVYSSKIDIGGKATSKITIGASEADIDIGSQAKVVSIGVDSPTVNIGSDASVINLTGSVMINGKALDSRRLAGQSTVWSETTSKRFGYLNADRVAVTVTQTEPITTFALRWDTGFSSEPQAYQVDASKERMLSVAPIMEGSNEAERSHLQISLHISSVVLAGQSEEDPATRLSKIRCRVYRHAAQQSDAIAMEVSALVEHCSGTACEDGIFLGLQGQRLVSYSPGDSFSTRCTLASTAAGELLLQGAQYSFAEQ</sequence>
<keyword evidence="2" id="KW-0472">Membrane</keyword>
<dbReference type="OrthoDB" id="196040at2759"/>
<feature type="transmembrane region" description="Helical" evidence="2">
    <location>
        <begin position="163"/>
        <end position="186"/>
    </location>
</feature>
<evidence type="ECO:0000256" key="2">
    <source>
        <dbReference type="SAM" id="Phobius"/>
    </source>
</evidence>
<feature type="region of interest" description="Disordered" evidence="1">
    <location>
        <begin position="407"/>
        <end position="437"/>
    </location>
</feature>
<name>A0A8T1VMU0_9STRA</name>
<feature type="compositionally biased region" description="Basic and acidic residues" evidence="1">
    <location>
        <begin position="1"/>
        <end position="11"/>
    </location>
</feature>
<proteinExistence type="predicted"/>
<dbReference type="AlphaFoldDB" id="A0A8T1VMU0"/>